<organism evidence="1 2">
    <name type="scientific">Grifola frondosa</name>
    <name type="common">Maitake</name>
    <name type="synonym">Polyporus frondosus</name>
    <dbReference type="NCBI Taxonomy" id="5627"/>
    <lineage>
        <taxon>Eukaryota</taxon>
        <taxon>Fungi</taxon>
        <taxon>Dikarya</taxon>
        <taxon>Basidiomycota</taxon>
        <taxon>Agaricomycotina</taxon>
        <taxon>Agaricomycetes</taxon>
        <taxon>Polyporales</taxon>
        <taxon>Grifolaceae</taxon>
        <taxon>Grifola</taxon>
    </lineage>
</organism>
<dbReference type="AlphaFoldDB" id="A0A1C7M0K0"/>
<reference evidence="1 2" key="1">
    <citation type="submission" date="2016-03" db="EMBL/GenBank/DDBJ databases">
        <title>Whole genome sequencing of Grifola frondosa 9006-11.</title>
        <authorList>
            <person name="Min B."/>
            <person name="Park H."/>
            <person name="Kim J.-G."/>
            <person name="Cho H."/>
            <person name="Oh Y.-L."/>
            <person name="Kong W.-S."/>
            <person name="Choi I.-G."/>
        </authorList>
    </citation>
    <scope>NUCLEOTIDE SEQUENCE [LARGE SCALE GENOMIC DNA]</scope>
    <source>
        <strain evidence="1 2">9006-11</strain>
    </source>
</reference>
<dbReference type="Proteomes" id="UP000092993">
    <property type="component" value="Unassembled WGS sequence"/>
</dbReference>
<proteinExistence type="predicted"/>
<protein>
    <submittedName>
        <fullName evidence="1">Uncharacterized protein</fullName>
    </submittedName>
</protein>
<gene>
    <name evidence="1" type="ORF">A0H81_09709</name>
</gene>
<evidence type="ECO:0000313" key="2">
    <source>
        <dbReference type="Proteomes" id="UP000092993"/>
    </source>
</evidence>
<keyword evidence="2" id="KW-1185">Reference proteome</keyword>
<sequence>MSDNAFGVLCGTDGHENLSNRNSPSPTSLPWAQAMVLTIAHLTPGARAHMIVSAVRIARPLTFDAPRLCKAHGPAKGGETQRPSGAKLIHGSRQILPTKTLFRAVMAFGQERTFEKQM</sequence>
<evidence type="ECO:0000313" key="1">
    <source>
        <dbReference type="EMBL" id="OBZ70463.1"/>
    </source>
</evidence>
<comment type="caution">
    <text evidence="1">The sequence shown here is derived from an EMBL/GenBank/DDBJ whole genome shotgun (WGS) entry which is preliminary data.</text>
</comment>
<dbReference type="EMBL" id="LUGG01000014">
    <property type="protein sequence ID" value="OBZ70463.1"/>
    <property type="molecule type" value="Genomic_DNA"/>
</dbReference>
<accession>A0A1C7M0K0</accession>
<name>A0A1C7M0K0_GRIFR</name>